<dbReference type="RefSeq" id="WP_160754159.1">
    <property type="nucleotide sequence ID" value="NZ_WTYA01000012.1"/>
</dbReference>
<comment type="similarity">
    <text evidence="1">Belongs to the membrane fusion protein (MFP) (TC 8.A.1) family.</text>
</comment>
<dbReference type="PANTHER" id="PTHR30097:SF15">
    <property type="entry name" value="CATION EFFLUX SYSTEM PROTEIN CUSB"/>
    <property type="match status" value="1"/>
</dbReference>
<dbReference type="Gene3D" id="2.40.420.20">
    <property type="match status" value="1"/>
</dbReference>
<evidence type="ECO:0000256" key="2">
    <source>
        <dbReference type="ARBA" id="ARBA00022448"/>
    </source>
</evidence>
<evidence type="ECO:0000259" key="8">
    <source>
        <dbReference type="Pfam" id="PF25975"/>
    </source>
</evidence>
<dbReference type="InterPro" id="IPR058648">
    <property type="entry name" value="HH_CzcB-like"/>
</dbReference>
<dbReference type="NCBIfam" id="TIGR01730">
    <property type="entry name" value="RND_mfp"/>
    <property type="match status" value="1"/>
</dbReference>
<dbReference type="Pfam" id="PF25973">
    <property type="entry name" value="BSH_CzcB"/>
    <property type="match status" value="1"/>
</dbReference>
<feature type="domain" description="CzcB-like alpha-helical hairpin" evidence="5">
    <location>
        <begin position="133"/>
        <end position="189"/>
    </location>
</feature>
<dbReference type="SUPFAM" id="SSF111369">
    <property type="entry name" value="HlyD-like secretion proteins"/>
    <property type="match status" value="1"/>
</dbReference>
<dbReference type="Pfam" id="PF25954">
    <property type="entry name" value="Beta-barrel_RND_2"/>
    <property type="match status" value="1"/>
</dbReference>
<feature type="domain" description="CzcB-like barrel-sandwich hybrid" evidence="7">
    <location>
        <begin position="94"/>
        <end position="232"/>
    </location>
</feature>
<dbReference type="Gene3D" id="2.40.30.170">
    <property type="match status" value="1"/>
</dbReference>
<dbReference type="InterPro" id="IPR058649">
    <property type="entry name" value="CzcB_C"/>
</dbReference>
<keyword evidence="10" id="KW-1185">Reference proteome</keyword>
<dbReference type="GO" id="GO:0016020">
    <property type="term" value="C:membrane"/>
    <property type="evidence" value="ECO:0007669"/>
    <property type="project" value="InterPro"/>
</dbReference>
<dbReference type="Gene3D" id="1.10.287.470">
    <property type="entry name" value="Helix hairpin bin"/>
    <property type="match status" value="1"/>
</dbReference>
<dbReference type="InterPro" id="IPR058647">
    <property type="entry name" value="BSH_CzcB-like"/>
</dbReference>
<evidence type="ECO:0000259" key="5">
    <source>
        <dbReference type="Pfam" id="PF25893"/>
    </source>
</evidence>
<keyword evidence="4" id="KW-0472">Membrane</keyword>
<dbReference type="InterPro" id="IPR051909">
    <property type="entry name" value="MFP_Cation_Efflux"/>
</dbReference>
<keyword evidence="4" id="KW-0812">Transmembrane</keyword>
<dbReference type="FunFam" id="2.40.420.20:FF:000006">
    <property type="entry name" value="RND family efflux transporter MFP subunit"/>
    <property type="match status" value="1"/>
</dbReference>
<keyword evidence="3" id="KW-0175">Coiled coil</keyword>
<name>A0A845AK79_9SPHN</name>
<dbReference type="Pfam" id="PF25975">
    <property type="entry name" value="CzcB_C"/>
    <property type="match status" value="1"/>
</dbReference>
<comment type="caution">
    <text evidence="9">The sequence shown here is derived from an EMBL/GenBank/DDBJ whole genome shotgun (WGS) entry which is preliminary data.</text>
</comment>
<keyword evidence="2" id="KW-0813">Transport</keyword>
<dbReference type="GO" id="GO:0060003">
    <property type="term" value="P:copper ion export"/>
    <property type="evidence" value="ECO:0007669"/>
    <property type="project" value="TreeGrafter"/>
</dbReference>
<sequence length="390" mass="40284">MNIPTLFDRERLGERKRPVLIGAAIIVVALLLFLLWPTTEPEESEPASQTTAPLALKLGDAQIKTAKIGLQTVARGAATQLLLPATVAASPSSTAVIDARGSGVVRSVSKNLGDYVRQGEAVARIESGEAAGLASQVSSALARVNELQAAYEREKRLFEQNVTARQDLEAAQANLAVARSELSRARAAAAAAGVSADGRSIAVISPLSGRITKAPIVLGSYVAAGDELYHVVNPNGLQIEVALPSADAARIQPGDEAAIVMADGREIGTRVRSVTPALDPESRSATAVLTLPGAVPGIQPGAFLQARLKPSGEVLTDAVAVPEAAVQSIEGENYVFVRTKSGFVARPVQIGSRSGGMVAILSGLEPGTVIAATNAFLLKAELGKGSAEEE</sequence>
<feature type="transmembrane region" description="Helical" evidence="4">
    <location>
        <begin position="19"/>
        <end position="36"/>
    </location>
</feature>
<feature type="domain" description="CzcB-like C-terminal circularly permuted SH3-like" evidence="8">
    <location>
        <begin position="319"/>
        <end position="379"/>
    </location>
</feature>
<dbReference type="InterPro" id="IPR006143">
    <property type="entry name" value="RND_pump_MFP"/>
</dbReference>
<dbReference type="GO" id="GO:0022857">
    <property type="term" value="F:transmembrane transporter activity"/>
    <property type="evidence" value="ECO:0007669"/>
    <property type="project" value="InterPro"/>
</dbReference>
<dbReference type="GO" id="GO:0030288">
    <property type="term" value="C:outer membrane-bounded periplasmic space"/>
    <property type="evidence" value="ECO:0007669"/>
    <property type="project" value="TreeGrafter"/>
</dbReference>
<keyword evidence="4" id="KW-1133">Transmembrane helix</keyword>
<evidence type="ECO:0000259" key="6">
    <source>
        <dbReference type="Pfam" id="PF25954"/>
    </source>
</evidence>
<gene>
    <name evidence="9" type="ORF">GRI58_13675</name>
</gene>
<accession>A0A845AK79</accession>
<evidence type="ECO:0000256" key="1">
    <source>
        <dbReference type="ARBA" id="ARBA00009477"/>
    </source>
</evidence>
<organism evidence="9 10">
    <name type="scientific">Qipengyuania algicida</name>
    <dbReference type="NCBI Taxonomy" id="1836209"/>
    <lineage>
        <taxon>Bacteria</taxon>
        <taxon>Pseudomonadati</taxon>
        <taxon>Pseudomonadota</taxon>
        <taxon>Alphaproteobacteria</taxon>
        <taxon>Sphingomonadales</taxon>
        <taxon>Erythrobacteraceae</taxon>
        <taxon>Qipengyuania</taxon>
    </lineage>
</organism>
<evidence type="ECO:0000259" key="7">
    <source>
        <dbReference type="Pfam" id="PF25973"/>
    </source>
</evidence>
<dbReference type="PANTHER" id="PTHR30097">
    <property type="entry name" value="CATION EFFLUX SYSTEM PROTEIN CUSB"/>
    <property type="match status" value="1"/>
</dbReference>
<dbReference type="Pfam" id="PF25893">
    <property type="entry name" value="HH_CzcB"/>
    <property type="match status" value="1"/>
</dbReference>
<protein>
    <submittedName>
        <fullName evidence="9">Efflux RND transporter periplasmic adaptor subunit</fullName>
    </submittedName>
</protein>
<dbReference type="Proteomes" id="UP000439780">
    <property type="component" value="Unassembled WGS sequence"/>
</dbReference>
<dbReference type="GO" id="GO:0046914">
    <property type="term" value="F:transition metal ion binding"/>
    <property type="evidence" value="ECO:0007669"/>
    <property type="project" value="TreeGrafter"/>
</dbReference>
<feature type="domain" description="CusB-like beta-barrel" evidence="6">
    <location>
        <begin position="239"/>
        <end position="310"/>
    </location>
</feature>
<reference evidence="9 10" key="1">
    <citation type="submission" date="2019-12" db="EMBL/GenBank/DDBJ databases">
        <title>Genomic-based taxomic classification of the family Erythrobacteraceae.</title>
        <authorList>
            <person name="Xu L."/>
        </authorList>
    </citation>
    <scope>NUCLEOTIDE SEQUENCE [LARGE SCALE GENOMIC DNA]</scope>
    <source>
        <strain evidence="9 10">KEMB 9005-328</strain>
    </source>
</reference>
<dbReference type="EMBL" id="WTYA01000012">
    <property type="protein sequence ID" value="MXP29859.1"/>
    <property type="molecule type" value="Genomic_DNA"/>
</dbReference>
<proteinExistence type="inferred from homology"/>
<evidence type="ECO:0000256" key="4">
    <source>
        <dbReference type="SAM" id="Phobius"/>
    </source>
</evidence>
<evidence type="ECO:0000313" key="9">
    <source>
        <dbReference type="EMBL" id="MXP29859.1"/>
    </source>
</evidence>
<feature type="coiled-coil region" evidence="3">
    <location>
        <begin position="137"/>
        <end position="188"/>
    </location>
</feature>
<evidence type="ECO:0000256" key="3">
    <source>
        <dbReference type="SAM" id="Coils"/>
    </source>
</evidence>
<dbReference type="Gene3D" id="2.40.50.100">
    <property type="match status" value="1"/>
</dbReference>
<dbReference type="InterPro" id="IPR058792">
    <property type="entry name" value="Beta-barrel_RND_2"/>
</dbReference>
<dbReference type="OrthoDB" id="9806939at2"/>
<dbReference type="GO" id="GO:0015679">
    <property type="term" value="P:plasma membrane copper ion transport"/>
    <property type="evidence" value="ECO:0007669"/>
    <property type="project" value="TreeGrafter"/>
</dbReference>
<dbReference type="AlphaFoldDB" id="A0A845AK79"/>
<evidence type="ECO:0000313" key="10">
    <source>
        <dbReference type="Proteomes" id="UP000439780"/>
    </source>
</evidence>